<comment type="caution">
    <text evidence="3">The sequence shown here is derived from an EMBL/GenBank/DDBJ whole genome shotgun (WGS) entry which is preliminary data.</text>
</comment>
<evidence type="ECO:0000256" key="2">
    <source>
        <dbReference type="SAM" id="Phobius"/>
    </source>
</evidence>
<feature type="compositionally biased region" description="Basic and acidic residues" evidence="1">
    <location>
        <begin position="98"/>
        <end position="121"/>
    </location>
</feature>
<proteinExistence type="predicted"/>
<feature type="region of interest" description="Disordered" evidence="1">
    <location>
        <begin position="94"/>
        <end position="134"/>
    </location>
</feature>
<organism evidence="3 4">
    <name type="scientific">Streptomyces shenzhenensis</name>
    <dbReference type="NCBI Taxonomy" id="943815"/>
    <lineage>
        <taxon>Bacteria</taxon>
        <taxon>Bacillati</taxon>
        <taxon>Actinomycetota</taxon>
        <taxon>Actinomycetes</taxon>
        <taxon>Kitasatosporales</taxon>
        <taxon>Streptomycetaceae</taxon>
        <taxon>Streptomyces</taxon>
    </lineage>
</organism>
<dbReference type="EMBL" id="PENI01000006">
    <property type="protein sequence ID" value="RMB85582.1"/>
    <property type="molecule type" value="Genomic_DNA"/>
</dbReference>
<gene>
    <name evidence="3" type="ORF">CTZ28_12375</name>
</gene>
<keyword evidence="2" id="KW-0472">Membrane</keyword>
<keyword evidence="2" id="KW-0812">Transmembrane</keyword>
<accession>A0A3M0IAZ1</accession>
<feature type="transmembrane region" description="Helical" evidence="2">
    <location>
        <begin position="72"/>
        <end position="92"/>
    </location>
</feature>
<protein>
    <submittedName>
        <fullName evidence="3">Uncharacterized protein</fullName>
    </submittedName>
</protein>
<sequence>MNTTIGCALLGVCTVLVWPPALATLLGWEPPLPHRGDGSVRLLALAAATGHAALLAAVAPRLTAAPGALATACSYAAALLALTAAALCVAYDRPPAQKPEKRPPTLRFRRSEGACEVEPRGVEPLTSAMQSHVE</sequence>
<reference evidence="3 4" key="1">
    <citation type="submission" date="2017-11" db="EMBL/GenBank/DDBJ databases">
        <title>Draft genome of actinobacteria isolated from guarana (Paullinia cupana (Mart.) Ducke.</title>
        <authorList>
            <person name="Siqueira K.A."/>
            <person name="Liotti R.G."/>
            <person name="Mendes T.A.O."/>
            <person name="Soares M.A."/>
        </authorList>
    </citation>
    <scope>NUCLEOTIDE SEQUENCE [LARGE SCALE GENOMIC DNA]</scope>
    <source>
        <strain evidence="3 4">193</strain>
    </source>
</reference>
<dbReference type="Proteomes" id="UP000270471">
    <property type="component" value="Unassembled WGS sequence"/>
</dbReference>
<evidence type="ECO:0000313" key="4">
    <source>
        <dbReference type="Proteomes" id="UP000270471"/>
    </source>
</evidence>
<feature type="transmembrane region" description="Helical" evidence="2">
    <location>
        <begin position="39"/>
        <end position="60"/>
    </location>
</feature>
<evidence type="ECO:0000256" key="1">
    <source>
        <dbReference type="SAM" id="MobiDB-lite"/>
    </source>
</evidence>
<evidence type="ECO:0000313" key="3">
    <source>
        <dbReference type="EMBL" id="RMB85582.1"/>
    </source>
</evidence>
<dbReference type="AlphaFoldDB" id="A0A3M0IAZ1"/>
<name>A0A3M0IAZ1_9ACTN</name>
<keyword evidence="2" id="KW-1133">Transmembrane helix</keyword>
<keyword evidence="4" id="KW-1185">Reference proteome</keyword>